<sequence length="99" mass="10556">MASSDATLTGYVPHVSLPCRHTITIAPTNFDQKHSCSCSVSSHRTLTYGQDCPLSDVATSAACMGATFSLQNAHGTVSAESHLHRDMSGPFHRTPGHRC</sequence>
<evidence type="ECO:0000313" key="1">
    <source>
        <dbReference type="EMBL" id="GBM93829.1"/>
    </source>
</evidence>
<organism evidence="1 2">
    <name type="scientific">Araneus ventricosus</name>
    <name type="common">Orbweaver spider</name>
    <name type="synonym">Epeira ventricosa</name>
    <dbReference type="NCBI Taxonomy" id="182803"/>
    <lineage>
        <taxon>Eukaryota</taxon>
        <taxon>Metazoa</taxon>
        <taxon>Ecdysozoa</taxon>
        <taxon>Arthropoda</taxon>
        <taxon>Chelicerata</taxon>
        <taxon>Arachnida</taxon>
        <taxon>Araneae</taxon>
        <taxon>Araneomorphae</taxon>
        <taxon>Entelegynae</taxon>
        <taxon>Araneoidea</taxon>
        <taxon>Araneidae</taxon>
        <taxon>Araneus</taxon>
    </lineage>
</organism>
<dbReference type="Proteomes" id="UP000499080">
    <property type="component" value="Unassembled WGS sequence"/>
</dbReference>
<dbReference type="EMBL" id="BGPR01191923">
    <property type="protein sequence ID" value="GBM93829.1"/>
    <property type="molecule type" value="Genomic_DNA"/>
</dbReference>
<protein>
    <submittedName>
        <fullName evidence="1">Uncharacterized protein</fullName>
    </submittedName>
</protein>
<accession>A0A4Y2JWC8</accession>
<proteinExistence type="predicted"/>
<dbReference type="AlphaFoldDB" id="A0A4Y2JWC8"/>
<comment type="caution">
    <text evidence="1">The sequence shown here is derived from an EMBL/GenBank/DDBJ whole genome shotgun (WGS) entry which is preliminary data.</text>
</comment>
<gene>
    <name evidence="1" type="ORF">AVEN_244208_1</name>
</gene>
<name>A0A4Y2JWC8_ARAVE</name>
<reference evidence="1 2" key="1">
    <citation type="journal article" date="2019" name="Sci. Rep.">
        <title>Orb-weaving spider Araneus ventricosus genome elucidates the spidroin gene catalogue.</title>
        <authorList>
            <person name="Kono N."/>
            <person name="Nakamura H."/>
            <person name="Ohtoshi R."/>
            <person name="Moran D.A.P."/>
            <person name="Shinohara A."/>
            <person name="Yoshida Y."/>
            <person name="Fujiwara M."/>
            <person name="Mori M."/>
            <person name="Tomita M."/>
            <person name="Arakawa K."/>
        </authorList>
    </citation>
    <scope>NUCLEOTIDE SEQUENCE [LARGE SCALE GENOMIC DNA]</scope>
</reference>
<evidence type="ECO:0000313" key="2">
    <source>
        <dbReference type="Proteomes" id="UP000499080"/>
    </source>
</evidence>
<keyword evidence="2" id="KW-1185">Reference proteome</keyword>